<dbReference type="SUPFAM" id="SSF63380">
    <property type="entry name" value="Riboflavin synthase domain-like"/>
    <property type="match status" value="1"/>
</dbReference>
<evidence type="ECO:0000256" key="4">
    <source>
        <dbReference type="ARBA" id="ARBA00022630"/>
    </source>
</evidence>
<dbReference type="InterPro" id="IPR001709">
    <property type="entry name" value="Flavoprot_Pyr_Nucl_cyt_Rdtase"/>
</dbReference>
<evidence type="ECO:0000313" key="15">
    <source>
        <dbReference type="EMBL" id="SCV02009.1"/>
    </source>
</evidence>
<feature type="binding site" evidence="11">
    <location>
        <position position="138"/>
    </location>
    <ligand>
        <name>FAD</name>
        <dbReference type="ChEBI" id="CHEBI:57692"/>
    </ligand>
</feature>
<dbReference type="InterPro" id="IPR001433">
    <property type="entry name" value="OxRdtase_FAD/NAD-bd"/>
</dbReference>
<feature type="binding site" evidence="11">
    <location>
        <position position="119"/>
    </location>
    <ligand>
        <name>FAD</name>
        <dbReference type="ChEBI" id="CHEBI:57692"/>
    </ligand>
</feature>
<dbReference type="AlphaFoldDB" id="A0A1G4KCF8"/>
<evidence type="ECO:0000256" key="13">
    <source>
        <dbReference type="SAM" id="Phobius"/>
    </source>
</evidence>
<evidence type="ECO:0000256" key="9">
    <source>
        <dbReference type="ARBA" id="ARBA00023027"/>
    </source>
</evidence>
<evidence type="ECO:0000256" key="5">
    <source>
        <dbReference type="ARBA" id="ARBA00022692"/>
    </source>
</evidence>
<evidence type="ECO:0000313" key="16">
    <source>
        <dbReference type="Proteomes" id="UP000191024"/>
    </source>
</evidence>
<evidence type="ECO:0000256" key="2">
    <source>
        <dbReference type="ARBA" id="ARBA00004370"/>
    </source>
</evidence>
<keyword evidence="9 12" id="KW-0520">NAD</keyword>
<dbReference type="OrthoDB" id="432685at2759"/>
<dbReference type="GO" id="GO:0016020">
    <property type="term" value="C:membrane"/>
    <property type="evidence" value="ECO:0007669"/>
    <property type="project" value="UniProtKB-SubCell"/>
</dbReference>
<evidence type="ECO:0000256" key="3">
    <source>
        <dbReference type="ARBA" id="ARBA00006105"/>
    </source>
</evidence>
<gene>
    <name evidence="15" type="ORF">LAMI_0G15170G</name>
</gene>
<dbReference type="SUPFAM" id="SSF52343">
    <property type="entry name" value="Ferredoxin reductase-like, C-terminal NADP-linked domain"/>
    <property type="match status" value="1"/>
</dbReference>
<dbReference type="FunFam" id="2.40.30.10:FF:000069">
    <property type="entry name" value="NADH-cytochrome b5 reductase"/>
    <property type="match status" value="1"/>
</dbReference>
<comment type="similarity">
    <text evidence="3 12">Belongs to the flavoprotein pyridine nucleotide cytochrome reductase family.</text>
</comment>
<dbReference type="PANTHER" id="PTHR19370">
    <property type="entry name" value="NADH-CYTOCHROME B5 REDUCTASE"/>
    <property type="match status" value="1"/>
</dbReference>
<feature type="binding site" evidence="11">
    <location>
        <position position="136"/>
    </location>
    <ligand>
        <name>FAD</name>
        <dbReference type="ChEBI" id="CHEBI:57692"/>
    </ligand>
</feature>
<dbReference type="InterPro" id="IPR001834">
    <property type="entry name" value="CBR-like"/>
</dbReference>
<feature type="domain" description="FAD-binding FR-type" evidence="14">
    <location>
        <begin position="67"/>
        <end position="170"/>
    </location>
</feature>
<evidence type="ECO:0000256" key="7">
    <source>
        <dbReference type="ARBA" id="ARBA00022989"/>
    </source>
</evidence>
<dbReference type="EMBL" id="LT598469">
    <property type="protein sequence ID" value="SCV02009.1"/>
    <property type="molecule type" value="Genomic_DNA"/>
</dbReference>
<comment type="catalytic activity">
    <reaction evidence="12">
        <text>2 Fe(III)-[cytochrome b5] + NADH = 2 Fe(II)-[cytochrome b5] + NAD(+) + H(+)</text>
        <dbReference type="Rhea" id="RHEA:46680"/>
        <dbReference type="Rhea" id="RHEA-COMP:10438"/>
        <dbReference type="Rhea" id="RHEA-COMP:10439"/>
        <dbReference type="ChEBI" id="CHEBI:15378"/>
        <dbReference type="ChEBI" id="CHEBI:29033"/>
        <dbReference type="ChEBI" id="CHEBI:29034"/>
        <dbReference type="ChEBI" id="CHEBI:57540"/>
        <dbReference type="ChEBI" id="CHEBI:57945"/>
        <dbReference type="EC" id="1.6.2.2"/>
    </reaction>
</comment>
<feature type="transmembrane region" description="Helical" evidence="13">
    <location>
        <begin position="38"/>
        <end position="58"/>
    </location>
</feature>
<evidence type="ECO:0000256" key="8">
    <source>
        <dbReference type="ARBA" id="ARBA00023002"/>
    </source>
</evidence>
<evidence type="ECO:0000256" key="12">
    <source>
        <dbReference type="RuleBase" id="RU361226"/>
    </source>
</evidence>
<keyword evidence="6 11" id="KW-0274">FAD</keyword>
<protein>
    <recommendedName>
        <fullName evidence="12">NADH-cytochrome b5 reductase</fullName>
        <ecNumber evidence="12">1.6.2.2</ecNumber>
    </recommendedName>
</protein>
<sequence>MVEDKRKLLDEPLHGIYIPTALMLVGVAITAYMSGNLLSLWILPFAALVLGVRFVAAYRRRKSVSEDKWTALELEEQTVISKNSAIYRFKLKTSLEALNVPTGHHLAVKVPVDGQEHIRYYTPISPAFETGHFDIIVKSYPDGTVSKYFASLKPGSLVNFKGPVGRFNYVPNSFKHIGLIAGGSGITPMLQVLNKIITTPEDFTKISLIYANDTENDILLKEELDEMAEVYPNFDVHYVLRYPTGSWNGDSGLVSKEIMQKYLPEPADENRLLISGRPEMVKMLLNYAEELGWPKGKEKSAGDDQVFAF</sequence>
<keyword evidence="16" id="KW-1185">Reference proteome</keyword>
<evidence type="ECO:0000256" key="1">
    <source>
        <dbReference type="ARBA" id="ARBA00001974"/>
    </source>
</evidence>
<dbReference type="InterPro" id="IPR039261">
    <property type="entry name" value="FNR_nucleotide-bd"/>
</dbReference>
<comment type="subcellular location">
    <subcellularLocation>
        <location evidence="2">Membrane</location>
    </subcellularLocation>
</comment>
<keyword evidence="7 13" id="KW-1133">Transmembrane helix</keyword>
<dbReference type="PANTHER" id="PTHR19370:SF143">
    <property type="entry name" value="PLASMA MEMBRANE-ASSOCIATED COENZYME Q6 REDUCTASE PGA3"/>
    <property type="match status" value="1"/>
</dbReference>
<dbReference type="Pfam" id="PF00970">
    <property type="entry name" value="FAD_binding_6"/>
    <property type="match status" value="1"/>
</dbReference>
<dbReference type="InterPro" id="IPR008333">
    <property type="entry name" value="Cbr1-like_FAD-bd_dom"/>
</dbReference>
<feature type="binding site" evidence="11">
    <location>
        <position position="121"/>
    </location>
    <ligand>
        <name>FAD</name>
        <dbReference type="ChEBI" id="CHEBI:57692"/>
    </ligand>
</feature>
<dbReference type="InterPro" id="IPR017938">
    <property type="entry name" value="Riboflavin_synthase-like_b-brl"/>
</dbReference>
<evidence type="ECO:0000259" key="14">
    <source>
        <dbReference type="PROSITE" id="PS51384"/>
    </source>
</evidence>
<keyword evidence="4 11" id="KW-0285">Flavoprotein</keyword>
<feature type="binding site" evidence="11">
    <location>
        <position position="145"/>
    </location>
    <ligand>
        <name>FAD</name>
        <dbReference type="ChEBI" id="CHEBI:57692"/>
    </ligand>
</feature>
<name>A0A1G4KCF8_9SACH</name>
<proteinExistence type="inferred from homology"/>
<keyword evidence="10 13" id="KW-0472">Membrane</keyword>
<dbReference type="PROSITE" id="PS51384">
    <property type="entry name" value="FAD_FR"/>
    <property type="match status" value="1"/>
</dbReference>
<dbReference type="Gene3D" id="3.40.50.80">
    <property type="entry name" value="Nucleotide-binding domain of ferredoxin-NADP reductase (FNR) module"/>
    <property type="match status" value="1"/>
</dbReference>
<dbReference type="STRING" id="1230905.A0A1G4KCF8"/>
<reference evidence="15 16" key="1">
    <citation type="submission" date="2016-03" db="EMBL/GenBank/DDBJ databases">
        <authorList>
            <person name="Devillers H."/>
        </authorList>
    </citation>
    <scope>NUCLEOTIDE SEQUENCE [LARGE SCALE GENOMIC DNA]</scope>
    <source>
        <strain evidence="15">CBS 11717</strain>
    </source>
</reference>
<feature type="binding site" evidence="11">
    <location>
        <position position="187"/>
    </location>
    <ligand>
        <name>FAD</name>
        <dbReference type="ChEBI" id="CHEBI:57692"/>
    </ligand>
</feature>
<feature type="binding site" evidence="11">
    <location>
        <position position="146"/>
    </location>
    <ligand>
        <name>FAD</name>
        <dbReference type="ChEBI" id="CHEBI:57692"/>
    </ligand>
</feature>
<evidence type="ECO:0000256" key="6">
    <source>
        <dbReference type="ARBA" id="ARBA00022827"/>
    </source>
</evidence>
<evidence type="ECO:0000256" key="11">
    <source>
        <dbReference type="PIRSR" id="PIRSR601834-1"/>
    </source>
</evidence>
<comment type="cofactor">
    <cofactor evidence="1 11 12">
        <name>FAD</name>
        <dbReference type="ChEBI" id="CHEBI:57692"/>
    </cofactor>
</comment>
<keyword evidence="8 12" id="KW-0560">Oxidoreductase</keyword>
<dbReference type="CDD" id="cd06183">
    <property type="entry name" value="cyt_b5_reduct_like"/>
    <property type="match status" value="1"/>
</dbReference>
<organism evidence="15 16">
    <name type="scientific">Lachancea mirantina</name>
    <dbReference type="NCBI Taxonomy" id="1230905"/>
    <lineage>
        <taxon>Eukaryota</taxon>
        <taxon>Fungi</taxon>
        <taxon>Dikarya</taxon>
        <taxon>Ascomycota</taxon>
        <taxon>Saccharomycotina</taxon>
        <taxon>Saccharomycetes</taxon>
        <taxon>Saccharomycetales</taxon>
        <taxon>Saccharomycetaceae</taxon>
        <taxon>Lachancea</taxon>
    </lineage>
</organism>
<keyword evidence="5 13" id="KW-0812">Transmembrane</keyword>
<dbReference type="Gene3D" id="2.40.30.10">
    <property type="entry name" value="Translation factors"/>
    <property type="match status" value="1"/>
</dbReference>
<dbReference type="GO" id="GO:0090524">
    <property type="term" value="F:cytochrome-b5 reductase activity, acting on NADH"/>
    <property type="evidence" value="ECO:0007669"/>
    <property type="project" value="UniProtKB-EC"/>
</dbReference>
<feature type="transmembrane region" description="Helical" evidence="13">
    <location>
        <begin position="12"/>
        <end position="32"/>
    </location>
</feature>
<dbReference type="GO" id="GO:0006696">
    <property type="term" value="P:ergosterol biosynthetic process"/>
    <property type="evidence" value="ECO:0007669"/>
    <property type="project" value="TreeGrafter"/>
</dbReference>
<dbReference type="InterPro" id="IPR017927">
    <property type="entry name" value="FAD-bd_FR_type"/>
</dbReference>
<accession>A0A1G4KCF8</accession>
<evidence type="ECO:0000256" key="10">
    <source>
        <dbReference type="ARBA" id="ARBA00023136"/>
    </source>
</evidence>
<dbReference type="PRINTS" id="PR00406">
    <property type="entry name" value="CYTB5RDTASE"/>
</dbReference>
<dbReference type="EC" id="1.6.2.2" evidence="12"/>
<dbReference type="Proteomes" id="UP000191024">
    <property type="component" value="Chromosome G"/>
</dbReference>
<dbReference type="FunFam" id="3.40.50.80:FF:000009">
    <property type="entry name" value="NADH-cytochrome b5 reductase"/>
    <property type="match status" value="1"/>
</dbReference>
<dbReference type="PRINTS" id="PR00371">
    <property type="entry name" value="FPNCR"/>
</dbReference>
<dbReference type="Pfam" id="PF00175">
    <property type="entry name" value="NAD_binding_1"/>
    <property type="match status" value="1"/>
</dbReference>